<evidence type="ECO:0000313" key="3">
    <source>
        <dbReference type="Proteomes" id="UP000217676"/>
    </source>
</evidence>
<dbReference type="AlphaFoldDB" id="A0A160P8L1"/>
<gene>
    <name evidence="2" type="ORF">SLA_6689</name>
</gene>
<accession>A0A160P8L1</accession>
<dbReference type="KEGG" id="slau:SLA_6689"/>
<keyword evidence="3" id="KW-1185">Reference proteome</keyword>
<proteinExistence type="predicted"/>
<organism evidence="2 3">
    <name type="scientific">Streptomyces laurentii</name>
    <dbReference type="NCBI Taxonomy" id="39478"/>
    <lineage>
        <taxon>Bacteria</taxon>
        <taxon>Bacillati</taxon>
        <taxon>Actinomycetota</taxon>
        <taxon>Actinomycetes</taxon>
        <taxon>Kitasatosporales</taxon>
        <taxon>Streptomycetaceae</taxon>
        <taxon>Streptomyces</taxon>
    </lineage>
</organism>
<dbReference type="Pfam" id="PF09860">
    <property type="entry name" value="DUF2087"/>
    <property type="match status" value="1"/>
</dbReference>
<protein>
    <recommendedName>
        <fullName evidence="1">DUF2087 domain-containing protein</fullName>
    </recommendedName>
</protein>
<dbReference type="EMBL" id="AP017424">
    <property type="protein sequence ID" value="BAU87555.1"/>
    <property type="molecule type" value="Genomic_DNA"/>
</dbReference>
<reference evidence="2 3" key="1">
    <citation type="journal article" date="2016" name="Genome Announc.">
        <title>Complete Genome Sequence of Thiostrepton-Producing Streptomyces laurentii ATCC 31255.</title>
        <authorList>
            <person name="Doi K."/>
            <person name="Fujino Y."/>
            <person name="Nagayoshi Y."/>
            <person name="Ohshima T."/>
            <person name="Ogata S."/>
        </authorList>
    </citation>
    <scope>NUCLEOTIDE SEQUENCE [LARGE SCALE GENOMIC DNA]</scope>
    <source>
        <strain evidence="2 3">ATCC 31255</strain>
    </source>
</reference>
<evidence type="ECO:0000313" key="2">
    <source>
        <dbReference type="EMBL" id="BAU87555.1"/>
    </source>
</evidence>
<name>A0A160P8L1_STRLU</name>
<sequence>MTPDQLAIQLADPDLRRVFSAVALGASTSSEILTVSGLGAPQAAPAIGRLVRAGLLVQGRGSVTLDDAALAAAGETAARRVADEAANDRPDPRLRGHIRGGVLVDLPERDDDARRAVLGHITESAFVTGDEYDERTVTDRLQPWCEGGTLDAVSLRRALVDDGLLARGSGRYRIAGA</sequence>
<evidence type="ECO:0000259" key="1">
    <source>
        <dbReference type="Pfam" id="PF09860"/>
    </source>
</evidence>
<dbReference type="InterPro" id="IPR018656">
    <property type="entry name" value="DUF2087"/>
</dbReference>
<dbReference type="Proteomes" id="UP000217676">
    <property type="component" value="Chromosome"/>
</dbReference>
<feature type="domain" description="DUF2087" evidence="1">
    <location>
        <begin position="103"/>
        <end position="173"/>
    </location>
</feature>